<name>A0AAE6MKW9_9SPHI</name>
<evidence type="ECO:0000313" key="4">
    <source>
        <dbReference type="Proteomes" id="UP000663940"/>
    </source>
</evidence>
<sequence length="378" mass="44892">MVKIKEGYVMNAREKMEFDRVNALPRKKDGRVDYYYKPQTKYPPRIYVYMHAEIWCDRNRRPMGLFHAIPFLTRPMNREEIEYHHFDIRLCYHQYEDWNKLIYAEEQEADELDKENPGSGAIFLDKLKSFRERCPIGKGVTYIPAVREEVPESEERVYMRELISNGQQYTVGQIGELLKQEQQGEKRPNILILLRELYKNKATGKTERLAITAEQIERKAFISQERTRRNTVRRVYKKNPLFALEEIRTKYPDYSEGMLPCDLMTGKIKVKKTKCKPVLDLRRCQLKKLTHKLLAGNLNARDYQNTCCRIVMLQNAHNLRLPIPLTVTLNRETLVYAFNWRTRETVVKSFVELANTQGMTHEELGRRYKDILSSNYSY</sequence>
<evidence type="ECO:0000313" key="3">
    <source>
        <dbReference type="Proteomes" id="UP000250557"/>
    </source>
</evidence>
<reference evidence="1 3" key="1">
    <citation type="submission" date="2019-08" db="EMBL/GenBank/DDBJ databases">
        <title>Comparative genome analysis confer to the adaptation heavy metal polluted environment.</title>
        <authorList>
            <person name="Li Y."/>
        </authorList>
    </citation>
    <scope>NUCLEOTIDE SEQUENCE [LARGE SCALE GENOMIC DNA]</scope>
    <source>
        <strain evidence="1 3">P2</strain>
    </source>
</reference>
<evidence type="ECO:0000313" key="1">
    <source>
        <dbReference type="EMBL" id="QEM07101.1"/>
    </source>
</evidence>
<gene>
    <name evidence="1" type="ORF">DIU31_027675</name>
    <name evidence="2" type="ORF">J3L21_33345</name>
</gene>
<dbReference type="EMBL" id="CP071880">
    <property type="protein sequence ID" value="QTE50355.1"/>
    <property type="molecule type" value="Genomic_DNA"/>
</dbReference>
<reference evidence="2 4" key="2">
    <citation type="submission" date="2021-03" db="EMBL/GenBank/DDBJ databases">
        <title>Mucilaginibacter strains isolated from gold and copper mining confer multi heavy-metal resistance.</title>
        <authorList>
            <person name="Li Y."/>
        </authorList>
    </citation>
    <scope>NUCLEOTIDE SEQUENCE [LARGE SCALE GENOMIC DNA]</scope>
    <source>
        <strain evidence="2 4">P2-4</strain>
    </source>
</reference>
<protein>
    <submittedName>
        <fullName evidence="1">Uncharacterized protein</fullName>
    </submittedName>
</protein>
<organism evidence="1 3">
    <name type="scientific">Mucilaginibacter rubeus</name>
    <dbReference type="NCBI Taxonomy" id="2027860"/>
    <lineage>
        <taxon>Bacteria</taxon>
        <taxon>Pseudomonadati</taxon>
        <taxon>Bacteroidota</taxon>
        <taxon>Sphingobacteriia</taxon>
        <taxon>Sphingobacteriales</taxon>
        <taxon>Sphingobacteriaceae</taxon>
        <taxon>Mucilaginibacter</taxon>
    </lineage>
</organism>
<dbReference type="RefSeq" id="WP_146750422.1">
    <property type="nucleotide sequence ID" value="NZ_CP043451.1"/>
</dbReference>
<dbReference type="Proteomes" id="UP000250557">
    <property type="component" value="Chromosome"/>
</dbReference>
<evidence type="ECO:0000313" key="2">
    <source>
        <dbReference type="EMBL" id="QTE50355.1"/>
    </source>
</evidence>
<accession>A0AAE6MKW9</accession>
<dbReference type="EMBL" id="CP043451">
    <property type="protein sequence ID" value="QEM07101.1"/>
    <property type="molecule type" value="Genomic_DNA"/>
</dbReference>
<dbReference type="Proteomes" id="UP000663940">
    <property type="component" value="Chromosome"/>
</dbReference>
<dbReference type="AlphaFoldDB" id="A0AAE6MKW9"/>
<proteinExistence type="predicted"/>
<keyword evidence="4" id="KW-1185">Reference proteome</keyword>